<accession>A0ABT8FYQ3</accession>
<proteinExistence type="predicted"/>
<dbReference type="Gene3D" id="1.10.10.1150">
    <property type="entry name" value="Coenzyme PQQ synthesis protein D (PqqD)"/>
    <property type="match status" value="1"/>
</dbReference>
<keyword evidence="2" id="KW-1185">Reference proteome</keyword>
<gene>
    <name evidence="1" type="ORF">QQX04_03295</name>
</gene>
<name>A0ABT8FYQ3_9MICO</name>
<dbReference type="InterPro" id="IPR008792">
    <property type="entry name" value="PQQD"/>
</dbReference>
<protein>
    <submittedName>
        <fullName evidence="1">PqqD family protein</fullName>
    </submittedName>
</protein>
<dbReference type="Proteomes" id="UP001172738">
    <property type="component" value="Unassembled WGS sequence"/>
</dbReference>
<comment type="caution">
    <text evidence="1">The sequence shown here is derived from an EMBL/GenBank/DDBJ whole genome shotgun (WGS) entry which is preliminary data.</text>
</comment>
<dbReference type="EMBL" id="JAUHPV010000002">
    <property type="protein sequence ID" value="MDN4472016.1"/>
    <property type="molecule type" value="Genomic_DNA"/>
</dbReference>
<evidence type="ECO:0000313" key="1">
    <source>
        <dbReference type="EMBL" id="MDN4472016.1"/>
    </source>
</evidence>
<dbReference type="RefSeq" id="WP_301126258.1">
    <property type="nucleotide sequence ID" value="NZ_JAUHPV010000002.1"/>
</dbReference>
<reference evidence="1" key="1">
    <citation type="submission" date="2023-06" db="EMBL/GenBank/DDBJ databases">
        <title>SYSU T00b26.</title>
        <authorList>
            <person name="Gao L."/>
            <person name="Fang B.-Z."/>
            <person name="Li W.-J."/>
        </authorList>
    </citation>
    <scope>NUCLEOTIDE SEQUENCE</scope>
    <source>
        <strain evidence="1">SYSU T00b26</strain>
    </source>
</reference>
<sequence>MPLRVGGSSLEIWSRIDGDRTEEQIVDELVEAFGAPRDQIARDVREFLAQLLELGLIQDDAHEQRP</sequence>
<dbReference type="Pfam" id="PF05402">
    <property type="entry name" value="PqqD"/>
    <property type="match status" value="1"/>
</dbReference>
<evidence type="ECO:0000313" key="2">
    <source>
        <dbReference type="Proteomes" id="UP001172738"/>
    </source>
</evidence>
<dbReference type="InterPro" id="IPR041881">
    <property type="entry name" value="PqqD_sf"/>
</dbReference>
<organism evidence="1 2">
    <name type="scientific">Demequina zhanjiangensis</name>
    <dbReference type="NCBI Taxonomy" id="3051659"/>
    <lineage>
        <taxon>Bacteria</taxon>
        <taxon>Bacillati</taxon>
        <taxon>Actinomycetota</taxon>
        <taxon>Actinomycetes</taxon>
        <taxon>Micrococcales</taxon>
        <taxon>Demequinaceae</taxon>
        <taxon>Demequina</taxon>
    </lineage>
</organism>